<dbReference type="EMBL" id="QRAO01000003">
    <property type="protein sequence ID" value="RDK85403.1"/>
    <property type="molecule type" value="Genomic_DNA"/>
</dbReference>
<dbReference type="RefSeq" id="WP_115123827.1">
    <property type="nucleotide sequence ID" value="NZ_QRAO01000003.1"/>
</dbReference>
<feature type="transmembrane region" description="Helical" evidence="1">
    <location>
        <begin position="68"/>
        <end position="86"/>
    </location>
</feature>
<keyword evidence="1" id="KW-0472">Membrane</keyword>
<keyword evidence="1" id="KW-0812">Transmembrane</keyword>
<evidence type="ECO:0000313" key="2">
    <source>
        <dbReference type="EMBL" id="RDK85403.1"/>
    </source>
</evidence>
<evidence type="ECO:0000313" key="3">
    <source>
        <dbReference type="Proteomes" id="UP000255317"/>
    </source>
</evidence>
<name>A0A370QAK7_9FLAO</name>
<feature type="transmembrane region" description="Helical" evidence="1">
    <location>
        <begin position="12"/>
        <end position="28"/>
    </location>
</feature>
<protein>
    <recommendedName>
        <fullName evidence="4">Chloroplast import component protein (Tic20)</fullName>
    </recommendedName>
</protein>
<organism evidence="2 3">
    <name type="scientific">Marinirhabdus gelatinilytica</name>
    <dbReference type="NCBI Taxonomy" id="1703343"/>
    <lineage>
        <taxon>Bacteria</taxon>
        <taxon>Pseudomonadati</taxon>
        <taxon>Bacteroidota</taxon>
        <taxon>Flavobacteriia</taxon>
        <taxon>Flavobacteriales</taxon>
        <taxon>Flavobacteriaceae</taxon>
    </lineage>
</organism>
<dbReference type="Proteomes" id="UP000255317">
    <property type="component" value="Unassembled WGS sequence"/>
</dbReference>
<keyword evidence="1" id="KW-1133">Transmembrane helix</keyword>
<accession>A0A370QAK7</accession>
<keyword evidence="3" id="KW-1185">Reference proteome</keyword>
<feature type="transmembrane region" description="Helical" evidence="1">
    <location>
        <begin position="40"/>
        <end position="62"/>
    </location>
</feature>
<gene>
    <name evidence="2" type="ORF">C8D94_103228</name>
</gene>
<dbReference type="OrthoDB" id="6400719at2"/>
<evidence type="ECO:0000256" key="1">
    <source>
        <dbReference type="SAM" id="Phobius"/>
    </source>
</evidence>
<evidence type="ECO:0008006" key="4">
    <source>
        <dbReference type="Google" id="ProtNLM"/>
    </source>
</evidence>
<comment type="caution">
    <text evidence="2">The sequence shown here is derived from an EMBL/GenBank/DDBJ whole genome shotgun (WGS) entry which is preliminary data.</text>
</comment>
<reference evidence="2 3" key="1">
    <citation type="submission" date="2018-07" db="EMBL/GenBank/DDBJ databases">
        <title>Genomic Encyclopedia of Type Strains, Phase IV (KMG-IV): sequencing the most valuable type-strain genomes for metagenomic binning, comparative biology and taxonomic classification.</title>
        <authorList>
            <person name="Goeker M."/>
        </authorList>
    </citation>
    <scope>NUCLEOTIDE SEQUENCE [LARGE SCALE GENOMIC DNA]</scope>
    <source>
        <strain evidence="2 3">DSM 101478</strain>
    </source>
</reference>
<dbReference type="AlphaFoldDB" id="A0A370QAK7"/>
<sequence>MSKAPAGKTKAIIAYITFIGFFIAVSMNKDKPEAFATWHIKNMFGLLLLLIIAIVTQFNIHLLIGDTIYWSAVVLWGFSLTMAISGKKAGIPFFSKKFQTWFTFLG</sequence>
<proteinExistence type="predicted"/>